<name>A0A835GNS5_SPOEX</name>
<dbReference type="PANTHER" id="PTHR14710:SF2">
    <property type="entry name" value="GEM-ASSOCIATED PROTEIN 6"/>
    <property type="match status" value="1"/>
</dbReference>
<dbReference type="GO" id="GO:0000387">
    <property type="term" value="P:spliceosomal snRNP assembly"/>
    <property type="evidence" value="ECO:0007669"/>
    <property type="project" value="TreeGrafter"/>
</dbReference>
<comment type="caution">
    <text evidence="2">The sequence shown here is derived from an EMBL/GenBank/DDBJ whole genome shotgun (WGS) entry which is preliminary data.</text>
</comment>
<dbReference type="InterPro" id="IPR009422">
    <property type="entry name" value="Gemin6"/>
</dbReference>
<dbReference type="PROSITE" id="PS52001">
    <property type="entry name" value="AD"/>
    <property type="match status" value="1"/>
</dbReference>
<dbReference type="Pfam" id="PF06372">
    <property type="entry name" value="Gemin6"/>
    <property type="match status" value="1"/>
</dbReference>
<dbReference type="EMBL" id="JACKWZ010000027">
    <property type="protein sequence ID" value="KAF9420945.1"/>
    <property type="molecule type" value="Genomic_DNA"/>
</dbReference>
<reference evidence="2" key="1">
    <citation type="submission" date="2020-08" db="EMBL/GenBank/DDBJ databases">
        <title>Spodoptera exigua strain:BAW_Kor-Di-RS1 Genome sequencing and assembly.</title>
        <authorList>
            <person name="Kim J."/>
            <person name="Nam H.Y."/>
            <person name="Kwon M."/>
            <person name="Choi J.H."/>
            <person name="Cho S.R."/>
            <person name="Kim G.-H."/>
        </authorList>
    </citation>
    <scope>NUCLEOTIDE SEQUENCE</scope>
    <source>
        <strain evidence="2">BAW_Kor-Di-RS1</strain>
        <tissue evidence="2">Whole-body</tissue>
    </source>
</reference>
<evidence type="ECO:0000313" key="3">
    <source>
        <dbReference type="Proteomes" id="UP000648187"/>
    </source>
</evidence>
<sequence>MDEAENNQNTKYSSIKQNSKALLKLVNTYVRVHLIKDCAYVGFVHSIDPVTNSIILSVPQDNGYQTIIVPGHAVLDITQEELLDHIKPPQKKESHADTAEEILKRKAKLISWFKTNLLPVTELDDKIIIGNVTLLRPYKISDISADNPIVAMQIKNVIESMPENFQPK</sequence>
<evidence type="ECO:0000313" key="2">
    <source>
        <dbReference type="EMBL" id="KAF9420945.1"/>
    </source>
</evidence>
<keyword evidence="3" id="KW-1185">Reference proteome</keyword>
<evidence type="ECO:0000259" key="1">
    <source>
        <dbReference type="PROSITE" id="PS52001"/>
    </source>
</evidence>
<dbReference type="InterPro" id="IPR047574">
    <property type="entry name" value="AD"/>
</dbReference>
<dbReference type="GO" id="GO:0005634">
    <property type="term" value="C:nucleus"/>
    <property type="evidence" value="ECO:0007669"/>
    <property type="project" value="InterPro"/>
</dbReference>
<gene>
    <name evidence="2" type="ORF">HW555_002928</name>
</gene>
<dbReference type="AlphaFoldDB" id="A0A835GNS5"/>
<dbReference type="SUPFAM" id="SSF50182">
    <property type="entry name" value="Sm-like ribonucleoproteins"/>
    <property type="match status" value="1"/>
</dbReference>
<protein>
    <recommendedName>
        <fullName evidence="1">AD domain-containing protein</fullName>
    </recommendedName>
</protein>
<dbReference type="Proteomes" id="UP000648187">
    <property type="component" value="Unassembled WGS sequence"/>
</dbReference>
<dbReference type="GO" id="GO:0032797">
    <property type="term" value="C:SMN complex"/>
    <property type="evidence" value="ECO:0007669"/>
    <property type="project" value="TreeGrafter"/>
</dbReference>
<dbReference type="Gene3D" id="2.30.30.100">
    <property type="match status" value="1"/>
</dbReference>
<proteinExistence type="predicted"/>
<dbReference type="GO" id="GO:0000245">
    <property type="term" value="P:spliceosomal complex assembly"/>
    <property type="evidence" value="ECO:0007669"/>
    <property type="project" value="InterPro"/>
</dbReference>
<dbReference type="InterPro" id="IPR046857">
    <property type="entry name" value="Gemin6_Sm-like_dom"/>
</dbReference>
<dbReference type="InterPro" id="IPR010920">
    <property type="entry name" value="LSM_dom_sf"/>
</dbReference>
<feature type="domain" description="AD" evidence="1">
    <location>
        <begin position="73"/>
        <end position="166"/>
    </location>
</feature>
<accession>A0A835GNS5</accession>
<dbReference type="PANTHER" id="PTHR14710">
    <property type="entry name" value="GEM-ASSOCIATED PROTEIN 6"/>
    <property type="match status" value="1"/>
</dbReference>
<organism evidence="2 3">
    <name type="scientific">Spodoptera exigua</name>
    <name type="common">Beet armyworm</name>
    <name type="synonym">Noctua fulgens</name>
    <dbReference type="NCBI Taxonomy" id="7107"/>
    <lineage>
        <taxon>Eukaryota</taxon>
        <taxon>Metazoa</taxon>
        <taxon>Ecdysozoa</taxon>
        <taxon>Arthropoda</taxon>
        <taxon>Hexapoda</taxon>
        <taxon>Insecta</taxon>
        <taxon>Pterygota</taxon>
        <taxon>Neoptera</taxon>
        <taxon>Endopterygota</taxon>
        <taxon>Lepidoptera</taxon>
        <taxon>Glossata</taxon>
        <taxon>Ditrysia</taxon>
        <taxon>Noctuoidea</taxon>
        <taxon>Noctuidae</taxon>
        <taxon>Amphipyrinae</taxon>
        <taxon>Spodoptera</taxon>
    </lineage>
</organism>